<gene>
    <name evidence="6" type="ORF">DFP72DRAFT_847782</name>
</gene>
<comment type="similarity">
    <text evidence="1 4">Belongs to the aldehyde dehydrogenase family.</text>
</comment>
<evidence type="ECO:0000259" key="5">
    <source>
        <dbReference type="Pfam" id="PF00171"/>
    </source>
</evidence>
<dbReference type="InterPro" id="IPR016162">
    <property type="entry name" value="Ald_DH_N"/>
</dbReference>
<dbReference type="InterPro" id="IPR029510">
    <property type="entry name" value="Ald_DH_CS_GLU"/>
</dbReference>
<dbReference type="InterPro" id="IPR015590">
    <property type="entry name" value="Aldehyde_DH_dom"/>
</dbReference>
<dbReference type="PANTHER" id="PTHR43570:SF16">
    <property type="entry name" value="ALDEHYDE DEHYDROGENASE TYPE III, ISOFORM Q"/>
    <property type="match status" value="1"/>
</dbReference>
<comment type="caution">
    <text evidence="6">The sequence shown here is derived from an EMBL/GenBank/DDBJ whole genome shotgun (WGS) entry which is preliminary data.</text>
</comment>
<dbReference type="PANTHER" id="PTHR43570">
    <property type="entry name" value="ALDEHYDE DEHYDROGENASE"/>
    <property type="match status" value="1"/>
</dbReference>
<reference evidence="6 7" key="1">
    <citation type="submission" date="2020-07" db="EMBL/GenBank/DDBJ databases">
        <title>Comparative genomics of pyrophilous fungi reveals a link between fire events and developmental genes.</title>
        <authorList>
            <consortium name="DOE Joint Genome Institute"/>
            <person name="Steindorff A.S."/>
            <person name="Carver A."/>
            <person name="Calhoun S."/>
            <person name="Stillman K."/>
            <person name="Liu H."/>
            <person name="Lipzen A."/>
            <person name="Pangilinan J."/>
            <person name="Labutti K."/>
            <person name="Bruns T.D."/>
            <person name="Grigoriev I.V."/>
        </authorList>
    </citation>
    <scope>NUCLEOTIDE SEQUENCE [LARGE SCALE GENOMIC DNA]</scope>
    <source>
        <strain evidence="6 7">CBS 144469</strain>
    </source>
</reference>
<evidence type="ECO:0000256" key="2">
    <source>
        <dbReference type="ARBA" id="ARBA00023002"/>
    </source>
</evidence>
<dbReference type="Gene3D" id="3.40.605.10">
    <property type="entry name" value="Aldehyde Dehydrogenase, Chain A, domain 1"/>
    <property type="match status" value="1"/>
</dbReference>
<dbReference type="SUPFAM" id="SSF53720">
    <property type="entry name" value="ALDH-like"/>
    <property type="match status" value="1"/>
</dbReference>
<dbReference type="Pfam" id="PF00171">
    <property type="entry name" value="Aldedh"/>
    <property type="match status" value="1"/>
</dbReference>
<dbReference type="GO" id="GO:0006081">
    <property type="term" value="P:aldehyde metabolic process"/>
    <property type="evidence" value="ECO:0007669"/>
    <property type="project" value="InterPro"/>
</dbReference>
<dbReference type="InterPro" id="IPR016163">
    <property type="entry name" value="Ald_DH_C"/>
</dbReference>
<dbReference type="AlphaFoldDB" id="A0A8H6HZN4"/>
<dbReference type="GO" id="GO:0005737">
    <property type="term" value="C:cytoplasm"/>
    <property type="evidence" value="ECO:0007669"/>
    <property type="project" value="TreeGrafter"/>
</dbReference>
<evidence type="ECO:0000256" key="4">
    <source>
        <dbReference type="RuleBase" id="RU003345"/>
    </source>
</evidence>
<feature type="active site" evidence="3">
    <location>
        <position position="110"/>
    </location>
</feature>
<evidence type="ECO:0000256" key="3">
    <source>
        <dbReference type="PROSITE-ProRule" id="PRU10007"/>
    </source>
</evidence>
<sequence length="229" mass="25092">MHAPADPRLPLLHIPRLSFALLLSTPPPRHRSRLPLPQPSEVVPTFSKHLSELVPKYLDHAAYHVALGGAPEITKILELKWAHIFYTGNARIARVVSAAAAKHLTPMTLELGGKSPVIIEGANLGEEELVVAARRVVYGRLVMLGRWFWDGDIGLALGMQALGCCGILVWPCTVRYDITARDWLAWFHRISRVPSSLTSGAPTILLRSFVCPLVHPFTLSPIAQSVGDA</sequence>
<dbReference type="GO" id="GO:0004029">
    <property type="term" value="F:aldehyde dehydrogenase (NAD+) activity"/>
    <property type="evidence" value="ECO:0007669"/>
    <property type="project" value="TreeGrafter"/>
</dbReference>
<keyword evidence="7" id="KW-1185">Reference proteome</keyword>
<protein>
    <recommendedName>
        <fullName evidence="5">Aldehyde dehydrogenase domain-containing protein</fullName>
    </recommendedName>
</protein>
<dbReference type="PROSITE" id="PS00687">
    <property type="entry name" value="ALDEHYDE_DEHYDR_GLU"/>
    <property type="match status" value="1"/>
</dbReference>
<dbReference type="EMBL" id="JACGCI010000031">
    <property type="protein sequence ID" value="KAF6755217.1"/>
    <property type="molecule type" value="Genomic_DNA"/>
</dbReference>
<dbReference type="OrthoDB" id="440325at2759"/>
<name>A0A8H6HZN4_9AGAR</name>
<organism evidence="6 7">
    <name type="scientific">Ephemerocybe angulata</name>
    <dbReference type="NCBI Taxonomy" id="980116"/>
    <lineage>
        <taxon>Eukaryota</taxon>
        <taxon>Fungi</taxon>
        <taxon>Dikarya</taxon>
        <taxon>Basidiomycota</taxon>
        <taxon>Agaricomycotina</taxon>
        <taxon>Agaricomycetes</taxon>
        <taxon>Agaricomycetidae</taxon>
        <taxon>Agaricales</taxon>
        <taxon>Agaricineae</taxon>
        <taxon>Psathyrellaceae</taxon>
        <taxon>Ephemerocybe</taxon>
    </lineage>
</organism>
<evidence type="ECO:0000313" key="7">
    <source>
        <dbReference type="Proteomes" id="UP000521943"/>
    </source>
</evidence>
<dbReference type="InterPro" id="IPR012394">
    <property type="entry name" value="Aldehyde_DH_NAD(P)"/>
</dbReference>
<dbReference type="Proteomes" id="UP000521943">
    <property type="component" value="Unassembled WGS sequence"/>
</dbReference>
<feature type="domain" description="Aldehyde dehydrogenase" evidence="5">
    <location>
        <begin position="38"/>
        <end position="120"/>
    </location>
</feature>
<accession>A0A8H6HZN4</accession>
<dbReference type="InterPro" id="IPR016161">
    <property type="entry name" value="Ald_DH/histidinol_DH"/>
</dbReference>
<evidence type="ECO:0000256" key="1">
    <source>
        <dbReference type="ARBA" id="ARBA00009986"/>
    </source>
</evidence>
<evidence type="ECO:0000313" key="6">
    <source>
        <dbReference type="EMBL" id="KAF6755217.1"/>
    </source>
</evidence>
<keyword evidence="2 4" id="KW-0560">Oxidoreductase</keyword>
<dbReference type="Gene3D" id="3.40.309.10">
    <property type="entry name" value="Aldehyde Dehydrogenase, Chain A, domain 2"/>
    <property type="match status" value="1"/>
</dbReference>
<proteinExistence type="inferred from homology"/>